<protein>
    <submittedName>
        <fullName evidence="2">YiiD C-terminal domain-containing protein</fullName>
    </submittedName>
</protein>
<dbReference type="InterPro" id="IPR029069">
    <property type="entry name" value="HotDog_dom_sf"/>
</dbReference>
<dbReference type="NCBIfam" id="TIGR02447">
    <property type="entry name" value="yiiD_Cterm"/>
    <property type="match status" value="1"/>
</dbReference>
<keyword evidence="3" id="KW-1185">Reference proteome</keyword>
<proteinExistence type="predicted"/>
<dbReference type="SUPFAM" id="SSF54637">
    <property type="entry name" value="Thioesterase/thiol ester dehydrase-isomerase"/>
    <property type="match status" value="1"/>
</dbReference>
<evidence type="ECO:0000313" key="3">
    <source>
        <dbReference type="Proteomes" id="UP001528850"/>
    </source>
</evidence>
<organism evidence="2 3">
    <name type="scientific">Luteibacter sahnii</name>
    <dbReference type="NCBI Taxonomy" id="3021977"/>
    <lineage>
        <taxon>Bacteria</taxon>
        <taxon>Pseudomonadati</taxon>
        <taxon>Pseudomonadota</taxon>
        <taxon>Gammaproteobacteria</taxon>
        <taxon>Lysobacterales</taxon>
        <taxon>Rhodanobacteraceae</taxon>
        <taxon>Luteibacter</taxon>
    </lineage>
</organism>
<reference evidence="2 3" key="1">
    <citation type="journal article" date="2024" name="Curr. Microbiol.">
        <title>Luteibacter sahnii sp. nov., A Novel Yellow-Colored Xanthomonadin Pigment Producing Probiotic Bacterium from Healthy Rice Seed Microbiome.</title>
        <authorList>
            <person name="Jaiswal G."/>
            <person name="Rana R."/>
            <person name="Nayak P.K."/>
            <person name="Chouhan R."/>
            <person name="Gandhi S.G."/>
            <person name="Patel H.K."/>
            <person name="Patil P.B."/>
        </authorList>
    </citation>
    <scope>NUCLEOTIDE SEQUENCE [LARGE SCALE GENOMIC DNA]</scope>
    <source>
        <strain evidence="2 3">PPL201</strain>
    </source>
</reference>
<dbReference type="EMBL" id="JARJJS010000001">
    <property type="protein sequence ID" value="MDF4023454.1"/>
    <property type="molecule type" value="Genomic_DNA"/>
</dbReference>
<gene>
    <name evidence="2" type="ORF">P3W24_00500</name>
</gene>
<sequence>MTSPAPSPQALEGFILDGIPLARAMQVRIAGFDGACLSMTAPLAPNINDKGCAFGGSLASLMTLAGWALVESVLRARGYDCDLFVADSTVRYLAPVWDDLRAEARLGVGGDWGPFLATLDARGRARVDVTCVVPGDDGKPAASLEARFVAKRRA</sequence>
<dbReference type="Pfam" id="PF09500">
    <property type="entry name" value="YiiD_C"/>
    <property type="match status" value="1"/>
</dbReference>
<accession>A0ABT6B5P9</accession>
<comment type="caution">
    <text evidence="2">The sequence shown here is derived from an EMBL/GenBank/DDBJ whole genome shotgun (WGS) entry which is preliminary data.</text>
</comment>
<dbReference type="Gene3D" id="3.10.129.10">
    <property type="entry name" value="Hotdog Thioesterase"/>
    <property type="match status" value="1"/>
</dbReference>
<dbReference type="CDD" id="cd03440">
    <property type="entry name" value="hot_dog"/>
    <property type="match status" value="1"/>
</dbReference>
<name>A0ABT6B5P9_9GAMM</name>
<feature type="domain" description="Thioesterase putative" evidence="1">
    <location>
        <begin position="10"/>
        <end position="151"/>
    </location>
</feature>
<dbReference type="Proteomes" id="UP001528850">
    <property type="component" value="Unassembled WGS sequence"/>
</dbReference>
<dbReference type="InterPro" id="IPR012660">
    <property type="entry name" value="YiiD_C"/>
</dbReference>
<evidence type="ECO:0000259" key="1">
    <source>
        <dbReference type="Pfam" id="PF09500"/>
    </source>
</evidence>
<evidence type="ECO:0000313" key="2">
    <source>
        <dbReference type="EMBL" id="MDF4023454.1"/>
    </source>
</evidence>